<dbReference type="AlphaFoldDB" id="A0A916YZ38"/>
<dbReference type="EMBL" id="BMIP01000002">
    <property type="protein sequence ID" value="GGD66722.1"/>
    <property type="molecule type" value="Genomic_DNA"/>
</dbReference>
<accession>A0A916YZ38</accession>
<dbReference type="OrthoDB" id="7428323at2"/>
<proteinExistence type="predicted"/>
<comment type="caution">
    <text evidence="1">The sequence shown here is derived from an EMBL/GenBank/DDBJ whole genome shotgun (WGS) entry which is preliminary data.</text>
</comment>
<evidence type="ECO:0000313" key="1">
    <source>
        <dbReference type="EMBL" id="GGD66722.1"/>
    </source>
</evidence>
<evidence type="ECO:0008006" key="3">
    <source>
        <dbReference type="Google" id="ProtNLM"/>
    </source>
</evidence>
<sequence>MSTQYRLLERQEIGAECKLRASGGLARTAIVANLTNEGCMVECIPTSLQRGDTVYLQFGKVGPIMAEVIWLRKGVSAGLRFENALHPAVFDRLVHVAHRSMILGLETGEPNYAPRPALRAVC</sequence>
<gene>
    <name evidence="1" type="ORF">GCM10010990_15320</name>
</gene>
<keyword evidence="2" id="KW-1185">Reference proteome</keyword>
<name>A0A916YZ38_9SPHN</name>
<evidence type="ECO:0000313" key="2">
    <source>
        <dbReference type="Proteomes" id="UP000612349"/>
    </source>
</evidence>
<protein>
    <recommendedName>
        <fullName evidence="3">PilZ domain-containing protein</fullName>
    </recommendedName>
</protein>
<reference evidence="1" key="1">
    <citation type="journal article" date="2014" name="Int. J. Syst. Evol. Microbiol.">
        <title>Complete genome sequence of Corynebacterium casei LMG S-19264T (=DSM 44701T), isolated from a smear-ripened cheese.</title>
        <authorList>
            <consortium name="US DOE Joint Genome Institute (JGI-PGF)"/>
            <person name="Walter F."/>
            <person name="Albersmeier A."/>
            <person name="Kalinowski J."/>
            <person name="Ruckert C."/>
        </authorList>
    </citation>
    <scope>NUCLEOTIDE SEQUENCE</scope>
    <source>
        <strain evidence="1">CGMCC 1.15360</strain>
    </source>
</reference>
<reference evidence="1" key="2">
    <citation type="submission" date="2020-09" db="EMBL/GenBank/DDBJ databases">
        <authorList>
            <person name="Sun Q."/>
            <person name="Zhou Y."/>
        </authorList>
    </citation>
    <scope>NUCLEOTIDE SEQUENCE</scope>
    <source>
        <strain evidence="1">CGMCC 1.15360</strain>
    </source>
</reference>
<organism evidence="1 2">
    <name type="scientific">Croceicoccus mobilis</name>
    <dbReference type="NCBI Taxonomy" id="1703339"/>
    <lineage>
        <taxon>Bacteria</taxon>
        <taxon>Pseudomonadati</taxon>
        <taxon>Pseudomonadota</taxon>
        <taxon>Alphaproteobacteria</taxon>
        <taxon>Sphingomonadales</taxon>
        <taxon>Erythrobacteraceae</taxon>
        <taxon>Croceicoccus</taxon>
    </lineage>
</organism>
<dbReference type="RefSeq" id="WP_066775742.1">
    <property type="nucleotide sequence ID" value="NZ_BMIP01000002.1"/>
</dbReference>
<dbReference type="Proteomes" id="UP000612349">
    <property type="component" value="Unassembled WGS sequence"/>
</dbReference>